<name>D7BCH3_ALLS1</name>
<evidence type="ECO:0000313" key="3">
    <source>
        <dbReference type="Proteomes" id="UP000001916"/>
    </source>
</evidence>
<feature type="domain" description="PatA-like N-terminal" evidence="1">
    <location>
        <begin position="2"/>
        <end position="99"/>
    </location>
</feature>
<dbReference type="OrthoDB" id="24886at2"/>
<proteinExistence type="predicted"/>
<organism evidence="2 3">
    <name type="scientific">Allomeiothermus silvanus (strain ATCC 700542 / DSM 9946 / NBRC 106475 / NCIMB 13440 / VI-R2)</name>
    <name type="common">Thermus silvanus</name>
    <dbReference type="NCBI Taxonomy" id="526227"/>
    <lineage>
        <taxon>Bacteria</taxon>
        <taxon>Thermotogati</taxon>
        <taxon>Deinococcota</taxon>
        <taxon>Deinococci</taxon>
        <taxon>Thermales</taxon>
        <taxon>Thermaceae</taxon>
        <taxon>Allomeiothermus</taxon>
    </lineage>
</organism>
<dbReference type="KEGG" id="msv:Mesil_0949"/>
<evidence type="ECO:0000313" key="2">
    <source>
        <dbReference type="EMBL" id="ADH62858.1"/>
    </source>
</evidence>
<dbReference type="STRING" id="526227.Mesil_0949"/>
<sequence>MEGNLETIGLLELLEMIHQNRRSGELRLEVEGLPVHFRFLEGEVVSGGILDWEGLEAISTLPLQPRGGSFRFTSGVQTGTPLLRFKALIGEWARLYDEWTRFRQLYDSPSRVLEALRASEPYGVFVGGKSVRGAARVWEVPLIIAAERAWRGLREGDLVPLRKYAWFGLRIRHPTARRTLAGQAPQPDDITVHLDGSRNLGAIVQSGYSINLVRRYLIQGIRKGEIAPPGKGWLLRDLLWEEEAEQRTPNAEQR</sequence>
<dbReference type="Pfam" id="PF14332">
    <property type="entry name" value="DUF4388"/>
    <property type="match status" value="1"/>
</dbReference>
<dbReference type="InterPro" id="IPR025497">
    <property type="entry name" value="PatA-like_N"/>
</dbReference>
<dbReference type="HOGENOM" id="CLU_1128634_0_0_0"/>
<evidence type="ECO:0000259" key="1">
    <source>
        <dbReference type="Pfam" id="PF14332"/>
    </source>
</evidence>
<accession>D7BCH3</accession>
<dbReference type="AlphaFoldDB" id="D7BCH3"/>
<dbReference type="eggNOG" id="ENOG502ZF0Q">
    <property type="taxonomic scope" value="Bacteria"/>
</dbReference>
<keyword evidence="3" id="KW-1185">Reference proteome</keyword>
<dbReference type="RefSeq" id="WP_013157442.1">
    <property type="nucleotide sequence ID" value="NC_014212.1"/>
</dbReference>
<reference evidence="2 3" key="1">
    <citation type="journal article" date="2010" name="Stand. Genomic Sci.">
        <title>Complete genome sequence of Meiothermus silvanus type strain (VI-R2).</title>
        <authorList>
            <person name="Sikorski J."/>
            <person name="Tindall B.J."/>
            <person name="Lowry S."/>
            <person name="Lucas S."/>
            <person name="Nolan M."/>
            <person name="Copeland A."/>
            <person name="Glavina Del Rio T."/>
            <person name="Tice H."/>
            <person name="Cheng J.F."/>
            <person name="Han C."/>
            <person name="Pitluck S."/>
            <person name="Liolios K."/>
            <person name="Ivanova N."/>
            <person name="Mavromatis K."/>
            <person name="Mikhailova N."/>
            <person name="Pati A."/>
            <person name="Goodwin L."/>
            <person name="Chen A."/>
            <person name="Palaniappan K."/>
            <person name="Land M."/>
            <person name="Hauser L."/>
            <person name="Chang Y.J."/>
            <person name="Jeffries C.D."/>
            <person name="Rohde M."/>
            <person name="Goker M."/>
            <person name="Woyke T."/>
            <person name="Bristow J."/>
            <person name="Eisen J.A."/>
            <person name="Markowitz V."/>
            <person name="Hugenholtz P."/>
            <person name="Kyrpides N.C."/>
            <person name="Klenk H.P."/>
            <person name="Lapidus A."/>
        </authorList>
    </citation>
    <scope>NUCLEOTIDE SEQUENCE [LARGE SCALE GENOMIC DNA]</scope>
    <source>
        <strain evidence="3">ATCC 700542 / DSM 9946 / VI-R2</strain>
    </source>
</reference>
<gene>
    <name evidence="2" type="ordered locus">Mesil_0949</name>
</gene>
<dbReference type="EMBL" id="CP002042">
    <property type="protein sequence ID" value="ADH62858.1"/>
    <property type="molecule type" value="Genomic_DNA"/>
</dbReference>
<dbReference type="Proteomes" id="UP000001916">
    <property type="component" value="Chromosome"/>
</dbReference>
<protein>
    <recommendedName>
        <fullName evidence="1">PatA-like N-terminal domain-containing protein</fullName>
    </recommendedName>
</protein>